<reference evidence="6" key="1">
    <citation type="submission" date="2022-11" db="EMBL/GenBank/DDBJ databases">
        <authorList>
            <person name="Petersen C."/>
        </authorList>
    </citation>
    <scope>NUCLEOTIDE SEQUENCE</scope>
    <source>
        <strain evidence="6">IBT 26290</strain>
    </source>
</reference>
<evidence type="ECO:0000256" key="1">
    <source>
        <dbReference type="ARBA" id="ARBA00004141"/>
    </source>
</evidence>
<dbReference type="RefSeq" id="XP_056540623.1">
    <property type="nucleotide sequence ID" value="XM_056690858.1"/>
</dbReference>
<reference evidence="6" key="2">
    <citation type="journal article" date="2023" name="IMA Fungus">
        <title>Comparative genomic study of the Penicillium genus elucidates a diverse pangenome and 15 lateral gene transfer events.</title>
        <authorList>
            <person name="Petersen C."/>
            <person name="Sorensen T."/>
            <person name="Nielsen M.R."/>
            <person name="Sondergaard T.E."/>
            <person name="Sorensen J.L."/>
            <person name="Fitzpatrick D.A."/>
            <person name="Frisvad J.C."/>
            <person name="Nielsen K.L."/>
        </authorList>
    </citation>
    <scope>NUCLEOTIDE SEQUENCE</scope>
    <source>
        <strain evidence="6">IBT 26290</strain>
    </source>
</reference>
<dbReference type="Gene3D" id="1.20.58.340">
    <property type="entry name" value="Magnesium transport protein CorA, transmembrane region"/>
    <property type="match status" value="1"/>
</dbReference>
<evidence type="ECO:0000313" key="6">
    <source>
        <dbReference type="EMBL" id="KAJ5157634.1"/>
    </source>
</evidence>
<dbReference type="SUPFAM" id="SSF144083">
    <property type="entry name" value="Magnesium transport protein CorA, transmembrane region"/>
    <property type="match status" value="1"/>
</dbReference>
<dbReference type="Proteomes" id="UP001149163">
    <property type="component" value="Unassembled WGS sequence"/>
</dbReference>
<feature type="transmembrane region" description="Helical" evidence="5">
    <location>
        <begin position="340"/>
        <end position="364"/>
    </location>
</feature>
<protein>
    <recommendedName>
        <fullName evidence="8">Mg2+ transporter protein, CorA-like/Zinc transport protein ZntB</fullName>
    </recommendedName>
</protein>
<dbReference type="GeneID" id="81430034"/>
<evidence type="ECO:0000256" key="3">
    <source>
        <dbReference type="ARBA" id="ARBA00022989"/>
    </source>
</evidence>
<dbReference type="AlphaFoldDB" id="A0A9W9LIM3"/>
<gene>
    <name evidence="6" type="ORF">N7482_008734</name>
</gene>
<evidence type="ECO:0000256" key="2">
    <source>
        <dbReference type="ARBA" id="ARBA00022692"/>
    </source>
</evidence>
<keyword evidence="4 5" id="KW-0472">Membrane</keyword>
<dbReference type="GO" id="GO:0016020">
    <property type="term" value="C:membrane"/>
    <property type="evidence" value="ECO:0007669"/>
    <property type="project" value="UniProtKB-SubCell"/>
</dbReference>
<feature type="transmembrane region" description="Helical" evidence="5">
    <location>
        <begin position="376"/>
        <end position="397"/>
    </location>
</feature>
<dbReference type="EMBL" id="JAPQKN010000006">
    <property type="protein sequence ID" value="KAJ5157634.1"/>
    <property type="molecule type" value="Genomic_DNA"/>
</dbReference>
<comment type="caution">
    <text evidence="6">The sequence shown here is derived from an EMBL/GenBank/DDBJ whole genome shotgun (WGS) entry which is preliminary data.</text>
</comment>
<organism evidence="6 7">
    <name type="scientific">Penicillium canariense</name>
    <dbReference type="NCBI Taxonomy" id="189055"/>
    <lineage>
        <taxon>Eukaryota</taxon>
        <taxon>Fungi</taxon>
        <taxon>Dikarya</taxon>
        <taxon>Ascomycota</taxon>
        <taxon>Pezizomycotina</taxon>
        <taxon>Eurotiomycetes</taxon>
        <taxon>Eurotiomycetidae</taxon>
        <taxon>Eurotiales</taxon>
        <taxon>Aspergillaceae</taxon>
        <taxon>Penicillium</taxon>
    </lineage>
</organism>
<proteinExistence type="predicted"/>
<evidence type="ECO:0000313" key="7">
    <source>
        <dbReference type="Proteomes" id="UP001149163"/>
    </source>
</evidence>
<dbReference type="InterPro" id="IPR045863">
    <property type="entry name" value="CorA_TM1_TM2"/>
</dbReference>
<evidence type="ECO:0000256" key="4">
    <source>
        <dbReference type="ARBA" id="ARBA00023136"/>
    </source>
</evidence>
<keyword evidence="3 5" id="KW-1133">Transmembrane helix</keyword>
<evidence type="ECO:0008006" key="8">
    <source>
        <dbReference type="Google" id="ProtNLM"/>
    </source>
</evidence>
<keyword evidence="7" id="KW-1185">Reference proteome</keyword>
<name>A0A9W9LIM3_9EURO</name>
<dbReference type="OrthoDB" id="5207033at2759"/>
<sequence length="417" mass="48142">MMMPEEYRSSSYAMAIQMRLVISFGGDGWREERRVHPTQLSVSGRSQAPDIISPETQVYIIVGSANKIRGCQQCKQALTDAFLIPPLWWADHIRKSNGYFGCEATRDAETTTGLNTWAFFESKRLTPDKSYHWSKINVFTRWLSAKNQTGILIFDLNEYTPHPCADLVPENHLLSDPFWVYPHILNSVAKLEERAVWAIRDQVRPIEKEQEVARPPNKRPQPNYRTSHDIARHAIHVTETLDVALQTVEHILENHRIYMSPGYSNPFQSHHDPQIWQEIQSRLSFAQNYLSSMRHRSSSNEKRLQNEIQLAFHMVAQHDASVTVKISRAMMTDSAALKTLAFVTFTFLPPTFICAVFSMSFFNYDQSTGWKASGKLWIYWAFAIPTTVITALLWNYWHRVPPPEQVQKRVDTFGDPV</sequence>
<accession>A0A9W9LIM3</accession>
<evidence type="ECO:0000256" key="5">
    <source>
        <dbReference type="SAM" id="Phobius"/>
    </source>
</evidence>
<comment type="subcellular location">
    <subcellularLocation>
        <location evidence="1">Membrane</location>
        <topology evidence="1">Multi-pass membrane protein</topology>
    </subcellularLocation>
</comment>
<keyword evidence="2 5" id="KW-0812">Transmembrane</keyword>